<feature type="non-terminal residue" evidence="1">
    <location>
        <position position="95"/>
    </location>
</feature>
<reference evidence="1" key="1">
    <citation type="submission" date="2013-08" db="EMBL/GenBank/DDBJ databases">
        <authorList>
            <person name="Mendez C."/>
            <person name="Richter M."/>
            <person name="Ferrer M."/>
            <person name="Sanchez J."/>
        </authorList>
    </citation>
    <scope>NUCLEOTIDE SEQUENCE</scope>
</reference>
<accession>T1BFL5</accession>
<dbReference type="InterPro" id="IPR036565">
    <property type="entry name" value="Mur-like_cat_sf"/>
</dbReference>
<dbReference type="GO" id="GO:0005524">
    <property type="term" value="F:ATP binding"/>
    <property type="evidence" value="ECO:0007669"/>
    <property type="project" value="InterPro"/>
</dbReference>
<reference evidence="1" key="2">
    <citation type="journal article" date="2014" name="ISME J.">
        <title>Microbial stratification in low pH oxic and suboxic macroscopic growths along an acid mine drainage.</title>
        <authorList>
            <person name="Mendez-Garcia C."/>
            <person name="Mesa V."/>
            <person name="Sprenger R.R."/>
            <person name="Richter M."/>
            <person name="Diez M.S."/>
            <person name="Solano J."/>
            <person name="Bargiela R."/>
            <person name="Golyshina O.V."/>
            <person name="Manteca A."/>
            <person name="Ramos J.L."/>
            <person name="Gallego J.R."/>
            <person name="Llorente I."/>
            <person name="Martins Dos Santos V.A."/>
            <person name="Jensen O.N."/>
            <person name="Pelaez A.I."/>
            <person name="Sanchez J."/>
            <person name="Ferrer M."/>
        </authorList>
    </citation>
    <scope>NUCLEOTIDE SEQUENCE</scope>
</reference>
<evidence type="ECO:0000313" key="1">
    <source>
        <dbReference type="EMBL" id="EQD71741.1"/>
    </source>
</evidence>
<organism evidence="1">
    <name type="scientific">mine drainage metagenome</name>
    <dbReference type="NCBI Taxonomy" id="410659"/>
    <lineage>
        <taxon>unclassified sequences</taxon>
        <taxon>metagenomes</taxon>
        <taxon>ecological metagenomes</taxon>
    </lineage>
</organism>
<dbReference type="SUPFAM" id="SSF53623">
    <property type="entry name" value="MurD-like peptide ligases, catalytic domain"/>
    <property type="match status" value="1"/>
</dbReference>
<dbReference type="AlphaFoldDB" id="T1BFL5"/>
<name>T1BFL5_9ZZZZ</name>
<proteinExistence type="predicted"/>
<dbReference type="EMBL" id="AUZY01002682">
    <property type="protein sequence ID" value="EQD71741.1"/>
    <property type="molecule type" value="Genomic_DNA"/>
</dbReference>
<dbReference type="Gene3D" id="3.40.1190.10">
    <property type="entry name" value="Mur-like, catalytic domain"/>
    <property type="match status" value="1"/>
</dbReference>
<keyword evidence="1" id="KW-0436">Ligase</keyword>
<dbReference type="GO" id="GO:0016874">
    <property type="term" value="F:ligase activity"/>
    <property type="evidence" value="ECO:0007669"/>
    <property type="project" value="UniProtKB-KW"/>
</dbReference>
<comment type="caution">
    <text evidence="1">The sequence shown here is derived from an EMBL/GenBank/DDBJ whole genome shotgun (WGS) entry which is preliminary data.</text>
</comment>
<gene>
    <name evidence="1" type="ORF">B1B_04288</name>
</gene>
<sequence length="95" mass="9913">MQVATSRAGANLPAGIASALGAARGARDAVLEVDEAYVPAMIQAAHPGVVVLLNLSRDQLDRVNEVKMTADRWRRGLAMAGDGCTVVANVDDPMI</sequence>
<protein>
    <submittedName>
        <fullName evidence="1">Ligase</fullName>
    </submittedName>
</protein>